<dbReference type="Proteomes" id="UP001482513">
    <property type="component" value="Unassembled WGS sequence"/>
</dbReference>
<evidence type="ECO:0000313" key="8">
    <source>
        <dbReference type="Proteomes" id="UP001482513"/>
    </source>
</evidence>
<dbReference type="PANTHER" id="PTHR24960:SF79">
    <property type="entry name" value="PHOTOSYSTEM I IRON-SULFUR CENTER"/>
    <property type="match status" value="1"/>
</dbReference>
<keyword evidence="3" id="KW-0479">Metal-binding</keyword>
<dbReference type="NCBIfam" id="NF045992">
    <property type="entry name" value="CircClkLdpA"/>
    <property type="match status" value="1"/>
</dbReference>
<feature type="domain" description="4Fe-4S ferredoxin-type" evidence="6">
    <location>
        <begin position="121"/>
        <end position="152"/>
    </location>
</feature>
<evidence type="ECO:0000313" key="7">
    <source>
        <dbReference type="EMBL" id="MEP0945295.1"/>
    </source>
</evidence>
<evidence type="ECO:0000256" key="4">
    <source>
        <dbReference type="ARBA" id="ARBA00023004"/>
    </source>
</evidence>
<dbReference type="SUPFAM" id="SSF54862">
    <property type="entry name" value="4Fe-4S ferredoxins"/>
    <property type="match status" value="1"/>
</dbReference>
<protein>
    <submittedName>
        <fullName evidence="7">4Fe-4S ferredoxin</fullName>
    </submittedName>
</protein>
<accession>A0ABV0JXP7</accession>
<comment type="caution">
    <text evidence="7">The sequence shown here is derived from an EMBL/GenBank/DDBJ whole genome shotgun (WGS) entry which is preliminary data.</text>
</comment>
<evidence type="ECO:0000259" key="6">
    <source>
        <dbReference type="PROSITE" id="PS51379"/>
    </source>
</evidence>
<reference evidence="7 8" key="1">
    <citation type="submission" date="2022-04" db="EMBL/GenBank/DDBJ databases">
        <title>Positive selection, recombination, and allopatry shape intraspecific diversity of widespread and dominant cyanobacteria.</title>
        <authorList>
            <person name="Wei J."/>
            <person name="Shu W."/>
            <person name="Hu C."/>
        </authorList>
    </citation>
    <scope>NUCLEOTIDE SEQUENCE [LARGE SCALE GENOMIC DNA]</scope>
    <source>
        <strain evidence="7 8">DQ-A4</strain>
    </source>
</reference>
<dbReference type="Pfam" id="PF12617">
    <property type="entry name" value="LdpA_C"/>
    <property type="match status" value="1"/>
</dbReference>
<dbReference type="Gene3D" id="3.30.70.20">
    <property type="match status" value="1"/>
</dbReference>
<organism evidence="7 8">
    <name type="scientific">Leptolyngbya subtilissima DQ-A4</name>
    <dbReference type="NCBI Taxonomy" id="2933933"/>
    <lineage>
        <taxon>Bacteria</taxon>
        <taxon>Bacillati</taxon>
        <taxon>Cyanobacteriota</taxon>
        <taxon>Cyanophyceae</taxon>
        <taxon>Leptolyngbyales</taxon>
        <taxon>Leptolyngbyaceae</taxon>
        <taxon>Leptolyngbya group</taxon>
        <taxon>Leptolyngbya</taxon>
    </lineage>
</organism>
<dbReference type="InterPro" id="IPR021039">
    <property type="entry name" value="Fe-S-bd_prot_LdpA_C"/>
</dbReference>
<evidence type="ECO:0000256" key="5">
    <source>
        <dbReference type="ARBA" id="ARBA00023014"/>
    </source>
</evidence>
<keyword evidence="4" id="KW-0408">Iron</keyword>
<comment type="cofactor">
    <cofactor evidence="1">
        <name>[4Fe-4S] cluster</name>
        <dbReference type="ChEBI" id="CHEBI:49883"/>
    </cofactor>
</comment>
<dbReference type="RefSeq" id="WP_190697881.1">
    <property type="nucleotide sequence ID" value="NZ_JAMPKX010000001.1"/>
</dbReference>
<dbReference type="InterPro" id="IPR017896">
    <property type="entry name" value="4Fe4S_Fe-S-bd"/>
</dbReference>
<dbReference type="PROSITE" id="PS00198">
    <property type="entry name" value="4FE4S_FER_1"/>
    <property type="match status" value="1"/>
</dbReference>
<dbReference type="InterPro" id="IPR050157">
    <property type="entry name" value="PSI_iron-sulfur_center"/>
</dbReference>
<dbReference type="PROSITE" id="PS51379">
    <property type="entry name" value="4FE4S_FER_2"/>
    <property type="match status" value="2"/>
</dbReference>
<dbReference type="EMBL" id="JAMPKX010000001">
    <property type="protein sequence ID" value="MEP0945295.1"/>
    <property type="molecule type" value="Genomic_DNA"/>
</dbReference>
<keyword evidence="5" id="KW-0411">Iron-sulfur</keyword>
<evidence type="ECO:0000256" key="2">
    <source>
        <dbReference type="ARBA" id="ARBA00022485"/>
    </source>
</evidence>
<name>A0ABV0JXP7_9CYAN</name>
<dbReference type="InterPro" id="IPR057431">
    <property type="entry name" value="LdpA_Fe-S-bd"/>
</dbReference>
<proteinExistence type="predicted"/>
<dbReference type="InterPro" id="IPR017900">
    <property type="entry name" value="4Fe4S_Fe_S_CS"/>
</dbReference>
<evidence type="ECO:0000256" key="1">
    <source>
        <dbReference type="ARBA" id="ARBA00001966"/>
    </source>
</evidence>
<dbReference type="PANTHER" id="PTHR24960">
    <property type="entry name" value="PHOTOSYSTEM I IRON-SULFUR CENTER-RELATED"/>
    <property type="match status" value="1"/>
</dbReference>
<feature type="domain" description="4Fe-4S ferredoxin-type" evidence="6">
    <location>
        <begin position="153"/>
        <end position="182"/>
    </location>
</feature>
<dbReference type="Pfam" id="PF25160">
    <property type="entry name" value="LdpA_Fe-S-bd"/>
    <property type="match status" value="1"/>
</dbReference>
<keyword evidence="8" id="KW-1185">Reference proteome</keyword>
<keyword evidence="2" id="KW-0004">4Fe-4S</keyword>
<gene>
    <name evidence="7" type="ORF">NC992_00275</name>
</gene>
<evidence type="ECO:0000256" key="3">
    <source>
        <dbReference type="ARBA" id="ARBA00022723"/>
    </source>
</evidence>
<sequence length="438" mass="47536">MDIETASGAVPGALCLESHLPFPHRSLQMGQWVKLICGASYQDMPTVRRLVMLYALAGVDCIDVAADGAVVTAARRGLADAVRLAEYLNGSEASLENYNYLIPGLPWLMVSLNDSEDPHFRKAHFNATHCPPECDRPCEPICPTAAIQFQAPMQGGVTANLCYGCGRCIAVCPVDNIEAQSYLARPEAFSSEQLAQIDAVEIHTQTGHHAQFAQLWQRLQSWRPHLKLVSISCPDHDQVVPYLWHLYHLMAPLEVPLIWQTDGRPMSGDLGKGTTHAAIRLAQKILDAGLPGYVQPAGGTNGYTVDKLLNLGLVNTAFPPQPDASQPNAWSSQQVGMADSDIALAPKTISGIAYGSYGRSQVMPLLDALDQELQPWLGNDSLDQPAIGQSTSVSDNSKPIVAPWQRLDSSVLGQSLALARQLVGPLKSHRHFLPTRYG</sequence>